<keyword evidence="2" id="KW-0812">Transmembrane</keyword>
<keyword evidence="2" id="KW-0472">Membrane</keyword>
<feature type="transmembrane region" description="Helical" evidence="2">
    <location>
        <begin position="197"/>
        <end position="222"/>
    </location>
</feature>
<evidence type="ECO:0000313" key="4">
    <source>
        <dbReference type="Proteomes" id="UP001501303"/>
    </source>
</evidence>
<feature type="transmembrane region" description="Helical" evidence="2">
    <location>
        <begin position="134"/>
        <end position="153"/>
    </location>
</feature>
<sequence length="236" mass="24756">MAEAAGTASEELRETGRNASGTRRRFRPPGGVYRPGAVLVGAVLTAVAVAWLGGRSAPLPTAAGDGSAGSPGWRVFAMFAGVLPLLALRSPMAELEALGSSRFHRSRGLRLAGLWGASVLLFLGIAAVAVEGRVLGAMAVALPGWAGLGLLGGRALGWRQAWVLPGIVLCAVTYWGFDDAGGTYPWWDMTRAPVTENPLGALVSAVLLLTGLLAFSLTPWRLRRLARPLRRLGRKP</sequence>
<feature type="transmembrane region" description="Helical" evidence="2">
    <location>
        <begin position="109"/>
        <end position="128"/>
    </location>
</feature>
<keyword evidence="4" id="KW-1185">Reference proteome</keyword>
<evidence type="ECO:0008006" key="5">
    <source>
        <dbReference type="Google" id="ProtNLM"/>
    </source>
</evidence>
<organism evidence="3 4">
    <name type="scientific">Streptomyces sodiiphilus</name>
    <dbReference type="NCBI Taxonomy" id="226217"/>
    <lineage>
        <taxon>Bacteria</taxon>
        <taxon>Bacillati</taxon>
        <taxon>Actinomycetota</taxon>
        <taxon>Actinomycetes</taxon>
        <taxon>Kitasatosporales</taxon>
        <taxon>Streptomycetaceae</taxon>
        <taxon>Streptomyces</taxon>
    </lineage>
</organism>
<feature type="transmembrane region" description="Helical" evidence="2">
    <location>
        <begin position="160"/>
        <end position="177"/>
    </location>
</feature>
<keyword evidence="2" id="KW-1133">Transmembrane helix</keyword>
<feature type="region of interest" description="Disordered" evidence="1">
    <location>
        <begin position="1"/>
        <end position="28"/>
    </location>
</feature>
<dbReference type="Proteomes" id="UP001501303">
    <property type="component" value="Unassembled WGS sequence"/>
</dbReference>
<comment type="caution">
    <text evidence="3">The sequence shown here is derived from an EMBL/GenBank/DDBJ whole genome shotgun (WGS) entry which is preliminary data.</text>
</comment>
<evidence type="ECO:0000256" key="2">
    <source>
        <dbReference type="SAM" id="Phobius"/>
    </source>
</evidence>
<accession>A0ABN2NV15</accession>
<proteinExistence type="predicted"/>
<feature type="transmembrane region" description="Helical" evidence="2">
    <location>
        <begin position="32"/>
        <end position="52"/>
    </location>
</feature>
<name>A0ABN2NV15_9ACTN</name>
<protein>
    <recommendedName>
        <fullName evidence="5">ABC transporter permease</fullName>
    </recommendedName>
</protein>
<gene>
    <name evidence="3" type="ORF">GCM10009716_12350</name>
</gene>
<evidence type="ECO:0000256" key="1">
    <source>
        <dbReference type="SAM" id="MobiDB-lite"/>
    </source>
</evidence>
<dbReference type="RefSeq" id="WP_344259485.1">
    <property type="nucleotide sequence ID" value="NZ_BAAAMJ010000010.1"/>
</dbReference>
<feature type="transmembrane region" description="Helical" evidence="2">
    <location>
        <begin position="72"/>
        <end position="88"/>
    </location>
</feature>
<dbReference type="EMBL" id="BAAAMJ010000010">
    <property type="protein sequence ID" value="GAA1903926.1"/>
    <property type="molecule type" value="Genomic_DNA"/>
</dbReference>
<reference evidence="3 4" key="1">
    <citation type="journal article" date="2019" name="Int. J. Syst. Evol. Microbiol.">
        <title>The Global Catalogue of Microorganisms (GCM) 10K type strain sequencing project: providing services to taxonomists for standard genome sequencing and annotation.</title>
        <authorList>
            <consortium name="The Broad Institute Genomics Platform"/>
            <consortium name="The Broad Institute Genome Sequencing Center for Infectious Disease"/>
            <person name="Wu L."/>
            <person name="Ma J."/>
        </authorList>
    </citation>
    <scope>NUCLEOTIDE SEQUENCE [LARGE SCALE GENOMIC DNA]</scope>
    <source>
        <strain evidence="3 4">JCM 13581</strain>
    </source>
</reference>
<evidence type="ECO:0000313" key="3">
    <source>
        <dbReference type="EMBL" id="GAA1903926.1"/>
    </source>
</evidence>